<dbReference type="Proteomes" id="UP000037069">
    <property type="component" value="Unassembled WGS sequence"/>
</dbReference>
<reference evidence="2 3" key="1">
    <citation type="journal article" date="2015" name="Nat. Commun.">
        <title>Lucilia cuprina genome unlocks parasitic fly biology to underpin future interventions.</title>
        <authorList>
            <person name="Anstead C.A."/>
            <person name="Korhonen P.K."/>
            <person name="Young N.D."/>
            <person name="Hall R.S."/>
            <person name="Jex A.R."/>
            <person name="Murali S.C."/>
            <person name="Hughes D.S."/>
            <person name="Lee S.F."/>
            <person name="Perry T."/>
            <person name="Stroehlein A.J."/>
            <person name="Ansell B.R."/>
            <person name="Breugelmans B."/>
            <person name="Hofmann A."/>
            <person name="Qu J."/>
            <person name="Dugan S."/>
            <person name="Lee S.L."/>
            <person name="Chao H."/>
            <person name="Dinh H."/>
            <person name="Han Y."/>
            <person name="Doddapaneni H.V."/>
            <person name="Worley K.C."/>
            <person name="Muzny D.M."/>
            <person name="Ioannidis P."/>
            <person name="Waterhouse R.M."/>
            <person name="Zdobnov E.M."/>
            <person name="James P.J."/>
            <person name="Bagnall N.H."/>
            <person name="Kotze A.C."/>
            <person name="Gibbs R.A."/>
            <person name="Richards S."/>
            <person name="Batterham P."/>
            <person name="Gasser R.B."/>
        </authorList>
    </citation>
    <scope>NUCLEOTIDE SEQUENCE [LARGE SCALE GENOMIC DNA]</scope>
    <source>
        <strain evidence="2 3">LS</strain>
        <tissue evidence="2">Full body</tissue>
    </source>
</reference>
<keyword evidence="1" id="KW-1133">Transmembrane helix</keyword>
<keyword evidence="3" id="KW-1185">Reference proteome</keyword>
<dbReference type="PANTHER" id="PTHR47154:SF2">
    <property type="entry name" value="G-PROTEIN COUPLED RECEPTOR MTH-RELATED"/>
    <property type="match status" value="1"/>
</dbReference>
<dbReference type="EMBL" id="JRES01000005">
    <property type="protein sequence ID" value="KNC34948.1"/>
    <property type="molecule type" value="Genomic_DNA"/>
</dbReference>
<evidence type="ECO:0000256" key="1">
    <source>
        <dbReference type="SAM" id="Phobius"/>
    </source>
</evidence>
<dbReference type="GO" id="GO:0005886">
    <property type="term" value="C:plasma membrane"/>
    <property type="evidence" value="ECO:0007669"/>
    <property type="project" value="TreeGrafter"/>
</dbReference>
<gene>
    <name evidence="2" type="ORF">FF38_12256</name>
</gene>
<evidence type="ECO:0000313" key="3">
    <source>
        <dbReference type="Proteomes" id="UP000037069"/>
    </source>
</evidence>
<keyword evidence="1" id="KW-0472">Membrane</keyword>
<evidence type="ECO:0008006" key="4">
    <source>
        <dbReference type="Google" id="ProtNLM"/>
    </source>
</evidence>
<evidence type="ECO:0000313" key="2">
    <source>
        <dbReference type="EMBL" id="KNC34948.1"/>
    </source>
</evidence>
<name>A0A0L0CRK2_LUCCU</name>
<accession>A0A0L0CRK2</accession>
<keyword evidence="1" id="KW-0812">Transmembrane</keyword>
<dbReference type="InterPro" id="IPR051384">
    <property type="entry name" value="Mth_GPCR"/>
</dbReference>
<dbReference type="OrthoDB" id="8028240at2759"/>
<sequence>MVLGDKYTPFYIVAHYDTWKSLTKINQDETSFGTYFLIGCFIPLLLTFLTYMAHISNLPNEWKPGMEGDVCAVNTIRWSAVIYYYIPCCVVFCFSITLYVRIVVFKKKHSEELQSLFGHGPEPLLERFALLFRIFLFMGISWSLDILSYFFRLFFGAEDYFIYTALDLFNAFHGFFVFLAFICRKSVLQKIQKKISLTKKHKSNFF</sequence>
<feature type="transmembrane region" description="Helical" evidence="1">
    <location>
        <begin position="130"/>
        <end position="154"/>
    </location>
</feature>
<dbReference type="GO" id="GO:0008528">
    <property type="term" value="F:G protein-coupled peptide receptor activity"/>
    <property type="evidence" value="ECO:0007669"/>
    <property type="project" value="TreeGrafter"/>
</dbReference>
<proteinExistence type="predicted"/>
<feature type="transmembrane region" description="Helical" evidence="1">
    <location>
        <begin position="160"/>
        <end position="183"/>
    </location>
</feature>
<organism evidence="2 3">
    <name type="scientific">Lucilia cuprina</name>
    <name type="common">Green bottle fly</name>
    <name type="synonym">Australian sheep blowfly</name>
    <dbReference type="NCBI Taxonomy" id="7375"/>
    <lineage>
        <taxon>Eukaryota</taxon>
        <taxon>Metazoa</taxon>
        <taxon>Ecdysozoa</taxon>
        <taxon>Arthropoda</taxon>
        <taxon>Hexapoda</taxon>
        <taxon>Insecta</taxon>
        <taxon>Pterygota</taxon>
        <taxon>Neoptera</taxon>
        <taxon>Endopterygota</taxon>
        <taxon>Diptera</taxon>
        <taxon>Brachycera</taxon>
        <taxon>Muscomorpha</taxon>
        <taxon>Oestroidea</taxon>
        <taxon>Calliphoridae</taxon>
        <taxon>Luciliinae</taxon>
        <taxon>Lucilia</taxon>
    </lineage>
</organism>
<feature type="transmembrane region" description="Helical" evidence="1">
    <location>
        <begin position="82"/>
        <end position="104"/>
    </location>
</feature>
<protein>
    <recommendedName>
        <fullName evidence="4">G-protein coupled receptors family 2 profile 2 domain-containing protein</fullName>
    </recommendedName>
</protein>
<comment type="caution">
    <text evidence="2">The sequence shown here is derived from an EMBL/GenBank/DDBJ whole genome shotgun (WGS) entry which is preliminary data.</text>
</comment>
<dbReference type="Gene3D" id="1.20.1070.10">
    <property type="entry name" value="Rhodopsin 7-helix transmembrane proteins"/>
    <property type="match status" value="1"/>
</dbReference>
<feature type="transmembrane region" description="Helical" evidence="1">
    <location>
        <begin position="32"/>
        <end position="53"/>
    </location>
</feature>
<dbReference type="AlphaFoldDB" id="A0A0L0CRK2"/>
<dbReference type="PANTHER" id="PTHR47154">
    <property type="entry name" value="G-PROTEIN COUPLED RECEPTOR MTH-RELATED"/>
    <property type="match status" value="1"/>
</dbReference>